<gene>
    <name evidence="1" type="ORF">F0238_26975</name>
</gene>
<dbReference type="AlphaFoldDB" id="A0AAP6ZX90"/>
<dbReference type="Proteomes" id="UP000576645">
    <property type="component" value="Unassembled WGS sequence"/>
</dbReference>
<proteinExistence type="predicted"/>
<reference evidence="1 2" key="1">
    <citation type="submission" date="2019-09" db="EMBL/GenBank/DDBJ databases">
        <title>Draft genome sequencing and comparative genomics of hatchery-associated Vibrios.</title>
        <authorList>
            <person name="Kehlet-Delgado H."/>
            <person name="Mueller R.S."/>
        </authorList>
    </citation>
    <scope>NUCLEOTIDE SEQUENCE [LARGE SCALE GENOMIC DNA]</scope>
    <source>
        <strain evidence="1 2">09-121-3</strain>
    </source>
</reference>
<organism evidence="1 2">
    <name type="scientific">Vibrio coralliilyticus</name>
    <dbReference type="NCBI Taxonomy" id="190893"/>
    <lineage>
        <taxon>Bacteria</taxon>
        <taxon>Pseudomonadati</taxon>
        <taxon>Pseudomonadota</taxon>
        <taxon>Gammaproteobacteria</taxon>
        <taxon>Vibrionales</taxon>
        <taxon>Vibrionaceae</taxon>
        <taxon>Vibrio</taxon>
    </lineage>
</organism>
<comment type="caution">
    <text evidence="1">The sequence shown here is derived from an EMBL/GenBank/DDBJ whole genome shotgun (WGS) entry which is preliminary data.</text>
</comment>
<name>A0AAP6ZX90_9VIBR</name>
<sequence>MSIDHLDHRAQPRVNREWYEQAIEKAEKNGTFVSEAMRQGAELITTSLDSGVVPACRIDIDPKGKITLTPIKPTERS</sequence>
<dbReference type="RefSeq" id="WP_171354351.1">
    <property type="nucleotide sequence ID" value="NZ_VTXP01000035.1"/>
</dbReference>
<protein>
    <submittedName>
        <fullName evidence="1">Uncharacterized protein</fullName>
    </submittedName>
</protein>
<dbReference type="EMBL" id="VTXP01000035">
    <property type="protein sequence ID" value="NOJ26339.1"/>
    <property type="molecule type" value="Genomic_DNA"/>
</dbReference>
<evidence type="ECO:0000313" key="1">
    <source>
        <dbReference type="EMBL" id="NOJ26339.1"/>
    </source>
</evidence>
<accession>A0AAP6ZX90</accession>
<evidence type="ECO:0000313" key="2">
    <source>
        <dbReference type="Proteomes" id="UP000576645"/>
    </source>
</evidence>